<proteinExistence type="predicted"/>
<sequence>MSITPITLRDLLSYEDYKAYFKRPPRPFMSACPQWAVVAISHEGKYGKVHRETFPEAFAKGKELLARDDIRDISIFCKNRITAVPDFAGHLMSPAEDWCGRCRRPSIFKLYGKHHPALRDAPVIVEHMRRCYFCGISLEYVSRKVVA</sequence>
<dbReference type="Proteomes" id="UP000203169">
    <property type="component" value="Segment"/>
</dbReference>
<organism evidence="1 2">
    <name type="scientific">Gordonia phage Cozz</name>
    <dbReference type="NCBI Taxonomy" id="1838066"/>
    <lineage>
        <taxon>Viruses</taxon>
        <taxon>Duplodnaviria</taxon>
        <taxon>Heunggongvirae</taxon>
        <taxon>Uroviricota</taxon>
        <taxon>Caudoviricetes</taxon>
        <taxon>Emalynvirus</taxon>
        <taxon>Emalynvirus cozz</taxon>
    </lineage>
</organism>
<dbReference type="RefSeq" id="YP_009276514.1">
    <property type="nucleotide sequence ID" value="NC_030941.1"/>
</dbReference>
<evidence type="ECO:0000313" key="2">
    <source>
        <dbReference type="Proteomes" id="UP000203169"/>
    </source>
</evidence>
<name>A0A160DDG3_9CAUD</name>
<accession>A0A160DDG3</accession>
<protein>
    <submittedName>
        <fullName evidence="1">Uncharacterized protein</fullName>
    </submittedName>
</protein>
<dbReference type="EMBL" id="KU998239">
    <property type="protein sequence ID" value="ANA85761.1"/>
    <property type="molecule type" value="Genomic_DNA"/>
</dbReference>
<dbReference type="KEGG" id="vg:28802831"/>
<evidence type="ECO:0000313" key="1">
    <source>
        <dbReference type="EMBL" id="ANA85761.1"/>
    </source>
</evidence>
<dbReference type="GeneID" id="28802831"/>
<dbReference type="OrthoDB" id="11946at10239"/>
<gene>
    <name evidence="1" type="primary">55</name>
    <name evidence="1" type="ORF">PBI_COZZ_55</name>
</gene>
<reference evidence="1 2" key="1">
    <citation type="submission" date="2016-03" db="EMBL/GenBank/DDBJ databases">
        <authorList>
            <person name="Montgomery M.T."/>
            <person name="Guerrero C.A."/>
            <person name="Mavrich T.N."/>
            <person name="Pope W.H."/>
            <person name="Garlena R.A."/>
            <person name="Russell D.A."/>
            <person name="Jacobs-Sera D."/>
            <person name="Hendrix R.W."/>
            <person name="Hatfull G.F."/>
        </authorList>
    </citation>
    <scope>NUCLEOTIDE SEQUENCE [LARGE SCALE GENOMIC DNA]</scope>
</reference>
<keyword evidence="2" id="KW-1185">Reference proteome</keyword>